<reference evidence="2 3" key="1">
    <citation type="submission" date="2024-05" db="EMBL/GenBank/DDBJ databases">
        <authorList>
            <person name="Wallberg A."/>
        </authorList>
    </citation>
    <scope>NUCLEOTIDE SEQUENCE [LARGE SCALE GENOMIC DNA]</scope>
</reference>
<protein>
    <submittedName>
        <fullName evidence="2">Uncharacterized protein</fullName>
    </submittedName>
</protein>
<dbReference type="AlphaFoldDB" id="A0AAV2S1G4"/>
<comment type="caution">
    <text evidence="2">The sequence shown here is derived from an EMBL/GenBank/DDBJ whole genome shotgun (WGS) entry which is preliminary data.</text>
</comment>
<feature type="non-terminal residue" evidence="2">
    <location>
        <position position="124"/>
    </location>
</feature>
<evidence type="ECO:0000313" key="2">
    <source>
        <dbReference type="EMBL" id="CAL4157990.1"/>
    </source>
</evidence>
<sequence>MSEPVLLKTYSYWKKIRKKKSPRTLMGPSDKEKVYLQKETENNQSKCEKVQRLKWPSHRKAKKIKDWVRKVKKDWKYVYDKKYILYLVKQLLLLILIWSVAIKKPPDKITSCNTNEIHRSSCKN</sequence>
<evidence type="ECO:0000256" key="1">
    <source>
        <dbReference type="SAM" id="Phobius"/>
    </source>
</evidence>
<keyword evidence="1" id="KW-0812">Transmembrane</keyword>
<accession>A0AAV2S1G4</accession>
<keyword evidence="1" id="KW-1133">Transmembrane helix</keyword>
<proteinExistence type="predicted"/>
<evidence type="ECO:0000313" key="3">
    <source>
        <dbReference type="Proteomes" id="UP001497623"/>
    </source>
</evidence>
<organism evidence="2 3">
    <name type="scientific">Meganyctiphanes norvegica</name>
    <name type="common">Northern krill</name>
    <name type="synonym">Thysanopoda norvegica</name>
    <dbReference type="NCBI Taxonomy" id="48144"/>
    <lineage>
        <taxon>Eukaryota</taxon>
        <taxon>Metazoa</taxon>
        <taxon>Ecdysozoa</taxon>
        <taxon>Arthropoda</taxon>
        <taxon>Crustacea</taxon>
        <taxon>Multicrustacea</taxon>
        <taxon>Malacostraca</taxon>
        <taxon>Eumalacostraca</taxon>
        <taxon>Eucarida</taxon>
        <taxon>Euphausiacea</taxon>
        <taxon>Euphausiidae</taxon>
        <taxon>Meganyctiphanes</taxon>
    </lineage>
</organism>
<gene>
    <name evidence="2" type="ORF">MNOR_LOCUS32016</name>
</gene>
<keyword evidence="1" id="KW-0472">Membrane</keyword>
<feature type="transmembrane region" description="Helical" evidence="1">
    <location>
        <begin position="83"/>
        <end position="101"/>
    </location>
</feature>
<dbReference type="Proteomes" id="UP001497623">
    <property type="component" value="Unassembled WGS sequence"/>
</dbReference>
<name>A0AAV2S1G4_MEGNR</name>
<keyword evidence="3" id="KW-1185">Reference proteome</keyword>
<dbReference type="EMBL" id="CAXKWB010042510">
    <property type="protein sequence ID" value="CAL4157990.1"/>
    <property type="molecule type" value="Genomic_DNA"/>
</dbReference>